<feature type="compositionally biased region" description="Low complexity" evidence="7">
    <location>
        <begin position="1"/>
        <end position="20"/>
    </location>
</feature>
<evidence type="ECO:0000256" key="4">
    <source>
        <dbReference type="ARBA" id="ARBA00022692"/>
    </source>
</evidence>
<feature type="transmembrane region" description="Helical" evidence="8">
    <location>
        <begin position="393"/>
        <end position="411"/>
    </location>
</feature>
<comment type="subcellular location">
    <subcellularLocation>
        <location evidence="1">Cell membrane</location>
        <topology evidence="1">Multi-pass membrane protein</topology>
    </subcellularLocation>
</comment>
<gene>
    <name evidence="10" type="primary">eccD</name>
    <name evidence="10" type="ORF">GCM10010393_57370</name>
</gene>
<feature type="region of interest" description="Disordered" evidence="7">
    <location>
        <begin position="1"/>
        <end position="23"/>
    </location>
</feature>
<keyword evidence="4 8" id="KW-0812">Transmembrane</keyword>
<sequence length="494" mass="50147">MTASAAATGTGHPAPATPSAGGTGFCRVTVVAPDGRVDVALPEDIPVADLYPEILRLSGQSPAPGAPVGYHLVRRDGTVLDSARSLAAQRILDGELLSLRPFAESLPPAVFDDVSDAVASAVVRDRTLWTDELMRGAGLFGGSALLVLLAFVLWSSGPRHDMHGLPGILAAVGGVLLLALAGVRARVYDDRGSAVALGVGAMANAAVAGAGLLAPAAGQGNGKLQFLLACAAVLVVSVVLTLVAPGGDGPFVAFVFASGVGALVTFVAIITTMTATETAAVCSPLAVGALAFLPGLSTRFARLPIGFEPPRTAVTGYGDDPEPQGPVDAERIAAQVRRGHELLVGLVGGCALVAVGSAAVLGFSGDVWGQLLALATGVAMLMRAHLFRYTAQVGCALAAGLGALVLLGLGLCLDPPAELWRDAAALHIRTVWLAAAVAGVAALIIAIGLIVPRKGVTPFWGRFLEIAETFVLLTLIPLCLAVFDVYHSIRATTS</sequence>
<feature type="transmembrane region" description="Helical" evidence="8">
    <location>
        <begin position="278"/>
        <end position="296"/>
    </location>
</feature>
<dbReference type="RefSeq" id="WP_344366607.1">
    <property type="nucleotide sequence ID" value="NZ_BAAASR010000049.1"/>
</dbReference>
<feature type="domain" description="EccD-like transmembrane" evidence="9">
    <location>
        <begin position="135"/>
        <end position="491"/>
    </location>
</feature>
<evidence type="ECO:0000256" key="3">
    <source>
        <dbReference type="ARBA" id="ARBA00022475"/>
    </source>
</evidence>
<dbReference type="Pfam" id="PF19053">
    <property type="entry name" value="EccD"/>
    <property type="match status" value="1"/>
</dbReference>
<feature type="transmembrane region" description="Helical" evidence="8">
    <location>
        <begin position="463"/>
        <end position="483"/>
    </location>
</feature>
<keyword evidence="5 8" id="KW-1133">Transmembrane helix</keyword>
<comment type="caution">
    <text evidence="10">The sequence shown here is derived from an EMBL/GenBank/DDBJ whole genome shotgun (WGS) entry which is preliminary data.</text>
</comment>
<accession>A0ABN3N9S8</accession>
<keyword evidence="6 8" id="KW-0472">Membrane</keyword>
<feature type="transmembrane region" description="Helical" evidence="8">
    <location>
        <begin position="224"/>
        <end position="244"/>
    </location>
</feature>
<feature type="transmembrane region" description="Helical" evidence="8">
    <location>
        <begin position="163"/>
        <end position="183"/>
    </location>
</feature>
<evidence type="ECO:0000256" key="5">
    <source>
        <dbReference type="ARBA" id="ARBA00022989"/>
    </source>
</evidence>
<dbReference type="NCBIfam" id="TIGR03920">
    <property type="entry name" value="T7SS_EccD"/>
    <property type="match status" value="1"/>
</dbReference>
<name>A0ABN3N9S8_9ACTN</name>
<reference evidence="10 11" key="1">
    <citation type="journal article" date="2019" name="Int. J. Syst. Evol. Microbiol.">
        <title>The Global Catalogue of Microorganisms (GCM) 10K type strain sequencing project: providing services to taxonomists for standard genome sequencing and annotation.</title>
        <authorList>
            <consortium name="The Broad Institute Genomics Platform"/>
            <consortium name="The Broad Institute Genome Sequencing Center for Infectious Disease"/>
            <person name="Wu L."/>
            <person name="Ma J."/>
        </authorList>
    </citation>
    <scope>NUCLEOTIDE SEQUENCE [LARGE SCALE GENOMIC DNA]</scope>
    <source>
        <strain evidence="10 11">JCM 5062</strain>
    </source>
</reference>
<dbReference type="InterPro" id="IPR024962">
    <property type="entry name" value="YukD-like"/>
</dbReference>
<dbReference type="EMBL" id="BAAASR010000049">
    <property type="protein sequence ID" value="GAA2517041.1"/>
    <property type="molecule type" value="Genomic_DNA"/>
</dbReference>
<dbReference type="Gene3D" id="3.10.20.90">
    <property type="entry name" value="Phosphatidylinositol 3-kinase Catalytic Subunit, Chain A, domain 1"/>
    <property type="match status" value="1"/>
</dbReference>
<evidence type="ECO:0000313" key="10">
    <source>
        <dbReference type="EMBL" id="GAA2517041.1"/>
    </source>
</evidence>
<feature type="transmembrane region" description="Helical" evidence="8">
    <location>
        <begin position="367"/>
        <end position="386"/>
    </location>
</feature>
<comment type="similarity">
    <text evidence="2">Belongs to the EccD/Snm4 family.</text>
</comment>
<dbReference type="Proteomes" id="UP001499942">
    <property type="component" value="Unassembled WGS sequence"/>
</dbReference>
<dbReference type="InterPro" id="IPR044049">
    <property type="entry name" value="EccD_transm"/>
</dbReference>
<protein>
    <submittedName>
        <fullName evidence="10">Type VII secretion integral membrane protein EccD</fullName>
    </submittedName>
</protein>
<evidence type="ECO:0000313" key="11">
    <source>
        <dbReference type="Proteomes" id="UP001499942"/>
    </source>
</evidence>
<keyword evidence="11" id="KW-1185">Reference proteome</keyword>
<organism evidence="10 11">
    <name type="scientific">Streptomyces gobitricini</name>
    <dbReference type="NCBI Taxonomy" id="68211"/>
    <lineage>
        <taxon>Bacteria</taxon>
        <taxon>Bacillati</taxon>
        <taxon>Actinomycetota</taxon>
        <taxon>Actinomycetes</taxon>
        <taxon>Kitasatosporales</taxon>
        <taxon>Streptomycetaceae</taxon>
        <taxon>Streptomyces</taxon>
    </lineage>
</organism>
<feature type="transmembrane region" description="Helical" evidence="8">
    <location>
        <begin position="342"/>
        <end position="361"/>
    </location>
</feature>
<evidence type="ECO:0000256" key="8">
    <source>
        <dbReference type="SAM" id="Phobius"/>
    </source>
</evidence>
<evidence type="ECO:0000256" key="1">
    <source>
        <dbReference type="ARBA" id="ARBA00004651"/>
    </source>
</evidence>
<proteinExistence type="inferred from homology"/>
<feature type="transmembrane region" description="Helical" evidence="8">
    <location>
        <begin position="431"/>
        <end position="451"/>
    </location>
</feature>
<feature type="transmembrane region" description="Helical" evidence="8">
    <location>
        <begin position="136"/>
        <end position="157"/>
    </location>
</feature>
<evidence type="ECO:0000256" key="7">
    <source>
        <dbReference type="SAM" id="MobiDB-lite"/>
    </source>
</evidence>
<evidence type="ECO:0000256" key="6">
    <source>
        <dbReference type="ARBA" id="ARBA00023136"/>
    </source>
</evidence>
<feature type="transmembrane region" description="Helical" evidence="8">
    <location>
        <begin position="251"/>
        <end position="272"/>
    </location>
</feature>
<dbReference type="InterPro" id="IPR006707">
    <property type="entry name" value="T7SS_EccD"/>
</dbReference>
<dbReference type="PIRSF" id="PIRSF017804">
    <property type="entry name" value="Secretion_EccD1"/>
    <property type="match status" value="1"/>
</dbReference>
<evidence type="ECO:0000259" key="9">
    <source>
        <dbReference type="Pfam" id="PF19053"/>
    </source>
</evidence>
<feature type="transmembrane region" description="Helical" evidence="8">
    <location>
        <begin position="195"/>
        <end position="218"/>
    </location>
</feature>
<dbReference type="Pfam" id="PF08817">
    <property type="entry name" value="YukD"/>
    <property type="match status" value="1"/>
</dbReference>
<evidence type="ECO:0000256" key="2">
    <source>
        <dbReference type="ARBA" id="ARBA00006162"/>
    </source>
</evidence>
<keyword evidence="3" id="KW-1003">Cell membrane</keyword>